<dbReference type="InterPro" id="IPR001628">
    <property type="entry name" value="Znf_hrmn_rcpt"/>
</dbReference>
<keyword evidence="3" id="KW-0863">Zinc-finger</keyword>
<evidence type="ECO:0000256" key="9">
    <source>
        <dbReference type="ARBA" id="ARBA00023242"/>
    </source>
</evidence>
<feature type="compositionally biased region" description="Basic and acidic residues" evidence="10">
    <location>
        <begin position="332"/>
        <end position="349"/>
    </location>
</feature>
<dbReference type="GeneID" id="106744482"/>
<keyword evidence="12" id="KW-1185">Reference proteome</keyword>
<feature type="region of interest" description="Disordered" evidence="10">
    <location>
        <begin position="162"/>
        <end position="191"/>
    </location>
</feature>
<feature type="compositionally biased region" description="Polar residues" evidence="10">
    <location>
        <begin position="432"/>
        <end position="445"/>
    </location>
</feature>
<reference evidence="13" key="1">
    <citation type="submission" date="2025-08" db="UniProtKB">
        <authorList>
            <consortium name="RefSeq"/>
        </authorList>
    </citation>
    <scope>IDENTIFICATION</scope>
</reference>
<organism evidence="12 13">
    <name type="scientific">Dinoponera quadriceps</name>
    <name type="common">South American ant</name>
    <dbReference type="NCBI Taxonomy" id="609295"/>
    <lineage>
        <taxon>Eukaryota</taxon>
        <taxon>Metazoa</taxon>
        <taxon>Ecdysozoa</taxon>
        <taxon>Arthropoda</taxon>
        <taxon>Hexapoda</taxon>
        <taxon>Insecta</taxon>
        <taxon>Pterygota</taxon>
        <taxon>Neoptera</taxon>
        <taxon>Endopterygota</taxon>
        <taxon>Hymenoptera</taxon>
        <taxon>Apocrita</taxon>
        <taxon>Aculeata</taxon>
        <taxon>Formicoidea</taxon>
        <taxon>Formicidae</taxon>
        <taxon>Ponerinae</taxon>
        <taxon>Ponerini</taxon>
        <taxon>Dinoponera</taxon>
    </lineage>
</organism>
<evidence type="ECO:0000256" key="2">
    <source>
        <dbReference type="ARBA" id="ARBA00022723"/>
    </source>
</evidence>
<evidence type="ECO:0000256" key="4">
    <source>
        <dbReference type="ARBA" id="ARBA00022833"/>
    </source>
</evidence>
<evidence type="ECO:0000256" key="1">
    <source>
        <dbReference type="ARBA" id="ARBA00004123"/>
    </source>
</evidence>
<evidence type="ECO:0000256" key="10">
    <source>
        <dbReference type="SAM" id="MobiDB-lite"/>
    </source>
</evidence>
<sequence>MAIEEGNREARLPPAQDGDDDRRNQPSTSRGEPARVGVMNQQCKVCGEPAAGYHFGAFTCEGCKSFFGRTYNNANNITDCKNGNQCVINKRNRTTCKACRLRKCLVVGMSKSSSRYGRRSNWFKINCLLADKHDPNLSLPPGAIAPYPPNYLVDFLRRTESHSFNNTNNNNNSNDNRADLPSPSRGDLAQQLQSRLATLQVAMMNQEQVGRQSDSDSDGVTEEPVPGSSRAWRDGPSQPEAAGGAEEDAAAGRNIPPEGNATSQNVVRFSAPSSFGFMSAPSASMSPRPSTSQSVPYTLMLNDLEFSRTYGNMYRRSNSASEAGSADGSSSDGDRMRDHELRSSSERLNRTNSPSSSEVSPRNTVNATLTFRAAYQRGLCQYMGLNMAYPPRDLVTPTTSQNSLAGGDRLLISPNPGRLADEQDEPMDLSVRTGQSSTEPANNNEQRTDDEQRTCTPLDLRTYSEPPVQRQSGSAVAQPRRPGAVVATLPATMMNQEQVRRRSDFAEDAVTEEPIPGSDS</sequence>
<keyword evidence="5" id="KW-0805">Transcription regulation</keyword>
<dbReference type="Pfam" id="PF00105">
    <property type="entry name" value="zf-C4"/>
    <property type="match status" value="1"/>
</dbReference>
<dbReference type="GO" id="GO:0003700">
    <property type="term" value="F:DNA-binding transcription factor activity"/>
    <property type="evidence" value="ECO:0007669"/>
    <property type="project" value="InterPro"/>
</dbReference>
<comment type="subcellular location">
    <subcellularLocation>
        <location evidence="1">Nucleus</location>
    </subcellularLocation>
</comment>
<keyword evidence="2" id="KW-0479">Metal-binding</keyword>
<feature type="region of interest" description="Disordered" evidence="10">
    <location>
        <begin position="207"/>
        <end position="263"/>
    </location>
</feature>
<keyword evidence="6" id="KW-0238">DNA-binding</keyword>
<keyword evidence="7" id="KW-0804">Transcription</keyword>
<accession>A0A6P3X905</accession>
<feature type="compositionally biased region" description="Polar residues" evidence="10">
    <location>
        <begin position="350"/>
        <end position="364"/>
    </location>
</feature>
<dbReference type="SUPFAM" id="SSF57716">
    <property type="entry name" value="Glucocorticoid receptor-like (DNA-binding domain)"/>
    <property type="match status" value="1"/>
</dbReference>
<evidence type="ECO:0000256" key="5">
    <source>
        <dbReference type="ARBA" id="ARBA00023015"/>
    </source>
</evidence>
<gene>
    <name evidence="13" type="primary">LOC106744482</name>
</gene>
<dbReference type="Proteomes" id="UP000515204">
    <property type="component" value="Unplaced"/>
</dbReference>
<feature type="region of interest" description="Disordered" evidence="10">
    <location>
        <begin position="1"/>
        <end position="34"/>
    </location>
</feature>
<evidence type="ECO:0000313" key="12">
    <source>
        <dbReference type="Proteomes" id="UP000515204"/>
    </source>
</evidence>
<dbReference type="KEGG" id="dqu:106744482"/>
<dbReference type="Gene3D" id="3.30.50.10">
    <property type="entry name" value="Erythroid Transcription Factor GATA-1, subunit A"/>
    <property type="match status" value="1"/>
</dbReference>
<dbReference type="InterPro" id="IPR013088">
    <property type="entry name" value="Znf_NHR/GATA"/>
</dbReference>
<feature type="compositionally biased region" description="Low complexity" evidence="10">
    <location>
        <begin position="165"/>
        <end position="175"/>
    </location>
</feature>
<dbReference type="OrthoDB" id="5850793at2759"/>
<evidence type="ECO:0000256" key="8">
    <source>
        <dbReference type="ARBA" id="ARBA00023170"/>
    </source>
</evidence>
<keyword evidence="9" id="KW-0539">Nucleus</keyword>
<evidence type="ECO:0000256" key="3">
    <source>
        <dbReference type="ARBA" id="ARBA00022771"/>
    </source>
</evidence>
<dbReference type="PROSITE" id="PS00031">
    <property type="entry name" value="NUCLEAR_REC_DBD_1"/>
    <property type="match status" value="1"/>
</dbReference>
<feature type="region of interest" description="Disordered" evidence="10">
    <location>
        <begin position="394"/>
        <end position="520"/>
    </location>
</feature>
<dbReference type="SMART" id="SM00399">
    <property type="entry name" value="ZnF_C4"/>
    <property type="match status" value="1"/>
</dbReference>
<evidence type="ECO:0000256" key="7">
    <source>
        <dbReference type="ARBA" id="ARBA00023163"/>
    </source>
</evidence>
<evidence type="ECO:0000313" key="13">
    <source>
        <dbReference type="RefSeq" id="XP_014474793.1"/>
    </source>
</evidence>
<feature type="compositionally biased region" description="Basic and acidic residues" evidence="10">
    <location>
        <begin position="1"/>
        <end position="11"/>
    </location>
</feature>
<protein>
    <submittedName>
        <fullName evidence="13">Zygotic gap protein knirps-like</fullName>
    </submittedName>
</protein>
<dbReference type="GO" id="GO:0005634">
    <property type="term" value="C:nucleus"/>
    <property type="evidence" value="ECO:0007669"/>
    <property type="project" value="UniProtKB-SubCell"/>
</dbReference>
<feature type="domain" description="Nuclear receptor" evidence="11">
    <location>
        <begin position="40"/>
        <end position="116"/>
    </location>
</feature>
<evidence type="ECO:0000256" key="6">
    <source>
        <dbReference type="ARBA" id="ARBA00023125"/>
    </source>
</evidence>
<proteinExistence type="predicted"/>
<dbReference type="RefSeq" id="XP_014474793.1">
    <property type="nucleotide sequence ID" value="XM_014619307.1"/>
</dbReference>
<evidence type="ECO:0000259" key="11">
    <source>
        <dbReference type="PROSITE" id="PS51030"/>
    </source>
</evidence>
<dbReference type="AlphaFoldDB" id="A0A6P3X905"/>
<dbReference type="GO" id="GO:0008270">
    <property type="term" value="F:zinc ion binding"/>
    <property type="evidence" value="ECO:0007669"/>
    <property type="project" value="UniProtKB-KW"/>
</dbReference>
<dbReference type="PRINTS" id="PR00047">
    <property type="entry name" value="STROIDFINGER"/>
</dbReference>
<dbReference type="PANTHER" id="PTHR48092">
    <property type="entry name" value="KNIRPS-RELATED PROTEIN-RELATED"/>
    <property type="match status" value="1"/>
</dbReference>
<dbReference type="GO" id="GO:0043565">
    <property type="term" value="F:sequence-specific DNA binding"/>
    <property type="evidence" value="ECO:0007669"/>
    <property type="project" value="InterPro"/>
</dbReference>
<name>A0A6P3X905_DINQU</name>
<keyword evidence="4" id="KW-0862">Zinc</keyword>
<dbReference type="PROSITE" id="PS51030">
    <property type="entry name" value="NUCLEAR_REC_DBD_2"/>
    <property type="match status" value="1"/>
</dbReference>
<feature type="compositionally biased region" description="Low complexity" evidence="10">
    <location>
        <begin position="317"/>
        <end position="331"/>
    </location>
</feature>
<keyword evidence="8" id="KW-0675">Receptor</keyword>
<feature type="region of interest" description="Disordered" evidence="10">
    <location>
        <begin position="315"/>
        <end position="364"/>
    </location>
</feature>
<dbReference type="InterPro" id="IPR050200">
    <property type="entry name" value="Nuclear_hormone_rcpt_NR3"/>
</dbReference>